<keyword evidence="7" id="KW-0333">Golgi apparatus</keyword>
<feature type="domain" description="CASP C-terminal" evidence="12">
    <location>
        <begin position="394"/>
        <end position="521"/>
    </location>
</feature>
<evidence type="ECO:0000259" key="12">
    <source>
        <dbReference type="Pfam" id="PF08172"/>
    </source>
</evidence>
<comment type="similarity">
    <text evidence="2">Belongs to the CASP family.</text>
</comment>
<evidence type="ECO:0000256" key="4">
    <source>
        <dbReference type="ARBA" id="ARBA00022448"/>
    </source>
</evidence>
<comment type="caution">
    <text evidence="14">The sequence shown here is derived from an EMBL/GenBank/DDBJ whole genome shotgun (WGS) entry which is preliminary data.</text>
</comment>
<dbReference type="PANTHER" id="PTHR14043">
    <property type="entry name" value="CCAAT DISPLACEMENT PROTEIN-RELATED"/>
    <property type="match status" value="1"/>
</dbReference>
<evidence type="ECO:0000256" key="1">
    <source>
        <dbReference type="ARBA" id="ARBA00004409"/>
    </source>
</evidence>
<keyword evidence="6 11" id="KW-1133">Transmembrane helix</keyword>
<dbReference type="GO" id="GO:0006891">
    <property type="term" value="P:intra-Golgi vesicle-mediated transport"/>
    <property type="evidence" value="ECO:0007669"/>
    <property type="project" value="InterPro"/>
</dbReference>
<dbReference type="Pfam" id="PF08172">
    <property type="entry name" value="CASP_C"/>
    <property type="match status" value="1"/>
</dbReference>
<feature type="domain" description="Cux N-terminal" evidence="13">
    <location>
        <begin position="9"/>
        <end position="119"/>
    </location>
</feature>
<evidence type="ECO:0000259" key="13">
    <source>
        <dbReference type="Pfam" id="PF25398"/>
    </source>
</evidence>
<dbReference type="Pfam" id="PF25398">
    <property type="entry name" value="CUX1_N"/>
    <property type="match status" value="1"/>
</dbReference>
<comment type="subcellular location">
    <subcellularLocation>
        <location evidence="1">Golgi apparatus membrane</location>
        <topology evidence="1">Single-pass type IV membrane protein</topology>
    </subcellularLocation>
</comment>
<keyword evidence="4" id="KW-0813">Transport</keyword>
<evidence type="ECO:0000313" key="14">
    <source>
        <dbReference type="EMBL" id="KAK4529075.1"/>
    </source>
</evidence>
<keyword evidence="5 11" id="KW-0812">Transmembrane</keyword>
<evidence type="ECO:0000256" key="9">
    <source>
        <dbReference type="ARBA" id="ARBA00023136"/>
    </source>
</evidence>
<dbReference type="EMBL" id="JANCYU010000075">
    <property type="protein sequence ID" value="KAK4529075.1"/>
    <property type="molecule type" value="Genomic_DNA"/>
</dbReference>
<keyword evidence="8 10" id="KW-0175">Coiled coil</keyword>
<keyword evidence="9 11" id="KW-0472">Membrane</keyword>
<dbReference type="PANTHER" id="PTHR14043:SF2">
    <property type="entry name" value="HOMEOBOX PROTEIN CUT"/>
    <property type="match status" value="1"/>
</dbReference>
<proteinExistence type="inferred from homology"/>
<evidence type="ECO:0000256" key="5">
    <source>
        <dbReference type="ARBA" id="ARBA00022692"/>
    </source>
</evidence>
<organism evidence="14 15">
    <name type="scientific">Galdieria yellowstonensis</name>
    <dbReference type="NCBI Taxonomy" id="3028027"/>
    <lineage>
        <taxon>Eukaryota</taxon>
        <taxon>Rhodophyta</taxon>
        <taxon>Bangiophyceae</taxon>
        <taxon>Galdieriales</taxon>
        <taxon>Galdieriaceae</taxon>
        <taxon>Galdieria</taxon>
    </lineage>
</organism>
<evidence type="ECO:0000256" key="8">
    <source>
        <dbReference type="ARBA" id="ARBA00023054"/>
    </source>
</evidence>
<name>A0AAV9INH3_9RHOD</name>
<feature type="transmembrane region" description="Helical" evidence="11">
    <location>
        <begin position="597"/>
        <end position="618"/>
    </location>
</feature>
<dbReference type="AlphaFoldDB" id="A0AAV9INH3"/>
<accession>A0AAV9INH3</accession>
<feature type="coiled-coil region" evidence="10">
    <location>
        <begin position="302"/>
        <end position="347"/>
    </location>
</feature>
<feature type="coiled-coil region" evidence="10">
    <location>
        <begin position="396"/>
        <end position="447"/>
    </location>
</feature>
<evidence type="ECO:0000256" key="2">
    <source>
        <dbReference type="ARBA" id="ARBA00006415"/>
    </source>
</evidence>
<sequence length="631" mass="74723">MTSAAEEQQQQQQVAIANVWKQLHYDQLKQQLEKMSLDILEKQNESKASRNWLKEATKEFKHSSAEEKAKNFSALLKSYQSEVDRLTSRAAFAEGCFFQVYQQLYATTDPCIFIEEMEEWKAKYQQAVEEKNQWKQELEQLQLEITSVKKQDATIRELQRQLKQVEEDSKRKLEEKSRALEAEWNEALKNNKAYQEKQQSIWTQEIEQYKEKLANLQKAYDSVQNRLFETSHQLEELRGVKSTEHQMLLQELEQSREENRELAKRVSELLHSRNENTSTWGSSESRDAKELYSNLAWKDGKIKQLEKQLDILKTQMEESQVEHDRQLKEKQQIIETKEMQLKELEERWESAPKADEVERLRKHVINLQALQFGHVEQDEQVAREPRDLETLLMEKNRNLEDQLSKLRVTMEIVEKESMQYQQQIMSLEEALSDQKEVNRKLEQALNETLKVRNASKDISSFLENSSSGERTITSEDQSLLDVVCQQRDRYKHKMLEYEDQLDKMRERISLLNATIETLRNESTRTGARMDSSNIAEKRGQNKLADKESISLILEQGSNSTILNWPENSFAGRRWLGRRKSFEKWLYRWSLSILRNRYAVLSLFFYIFFLHLLVVFTLYRTSHQLGGALPRE</sequence>
<feature type="coiled-coil region" evidence="10">
    <location>
        <begin position="487"/>
        <end position="521"/>
    </location>
</feature>
<reference evidence="14 15" key="1">
    <citation type="submission" date="2022-07" db="EMBL/GenBank/DDBJ databases">
        <title>Genome-wide signatures of adaptation to extreme environments.</title>
        <authorList>
            <person name="Cho C.H."/>
            <person name="Yoon H.S."/>
        </authorList>
    </citation>
    <scope>NUCLEOTIDE SEQUENCE [LARGE SCALE GENOMIC DNA]</scope>
    <source>
        <strain evidence="14 15">108.79 E11</strain>
    </source>
</reference>
<feature type="coiled-coil region" evidence="10">
    <location>
        <begin position="25"/>
        <end position="89"/>
    </location>
</feature>
<dbReference type="GO" id="GO:0000139">
    <property type="term" value="C:Golgi membrane"/>
    <property type="evidence" value="ECO:0007669"/>
    <property type="project" value="UniProtKB-SubCell"/>
</dbReference>
<evidence type="ECO:0000256" key="6">
    <source>
        <dbReference type="ARBA" id="ARBA00022989"/>
    </source>
</evidence>
<dbReference type="InterPro" id="IPR012955">
    <property type="entry name" value="CASP_C"/>
</dbReference>
<dbReference type="InterPro" id="IPR057476">
    <property type="entry name" value="Cux_N"/>
</dbReference>
<evidence type="ECO:0000256" key="10">
    <source>
        <dbReference type="SAM" id="Coils"/>
    </source>
</evidence>
<evidence type="ECO:0000256" key="3">
    <source>
        <dbReference type="ARBA" id="ARBA00018691"/>
    </source>
</evidence>
<gene>
    <name evidence="14" type="ORF">GAYE_SCF7681MG7026</name>
</gene>
<protein>
    <recommendedName>
        <fullName evidence="3">Protein CASP</fullName>
    </recommendedName>
</protein>
<feature type="coiled-coil region" evidence="10">
    <location>
        <begin position="117"/>
        <end position="272"/>
    </location>
</feature>
<dbReference type="Proteomes" id="UP001300502">
    <property type="component" value="Unassembled WGS sequence"/>
</dbReference>
<evidence type="ECO:0000256" key="7">
    <source>
        <dbReference type="ARBA" id="ARBA00023034"/>
    </source>
</evidence>
<evidence type="ECO:0000313" key="15">
    <source>
        <dbReference type="Proteomes" id="UP001300502"/>
    </source>
</evidence>
<keyword evidence="15" id="KW-1185">Reference proteome</keyword>
<evidence type="ECO:0000256" key="11">
    <source>
        <dbReference type="SAM" id="Phobius"/>
    </source>
</evidence>